<evidence type="ECO:0000256" key="12">
    <source>
        <dbReference type="ARBA" id="ARBA00049285"/>
    </source>
</evidence>
<dbReference type="GO" id="GO:0044205">
    <property type="term" value="P:'de novo' UMP biosynthetic process"/>
    <property type="evidence" value="ECO:0007669"/>
    <property type="project" value="UniProtKB-UniRule"/>
</dbReference>
<feature type="binding site" evidence="13">
    <location>
        <position position="297"/>
    </location>
    <ligand>
        <name>L-glutamine</name>
        <dbReference type="ChEBI" id="CHEBI:58359"/>
    </ligand>
</feature>
<dbReference type="PRINTS" id="PR00097">
    <property type="entry name" value="ANTSNTHASEII"/>
</dbReference>
<dbReference type="GO" id="GO:0005524">
    <property type="term" value="F:ATP binding"/>
    <property type="evidence" value="ECO:0007669"/>
    <property type="project" value="UniProtKB-UniRule"/>
</dbReference>
<dbReference type="RefSeq" id="WP_011997055.1">
    <property type="nucleotide sequence ID" value="NC_009727.1"/>
</dbReference>
<keyword evidence="7 13" id="KW-0547">Nucleotide-binding</keyword>
<dbReference type="SMART" id="SM01097">
    <property type="entry name" value="CPSase_sm_chain"/>
    <property type="match status" value="1"/>
</dbReference>
<comment type="function">
    <text evidence="13">Small subunit of the glutamine-dependent carbamoyl phosphate synthetase (CPSase). CPSase catalyzes the formation of carbamoyl phosphate from the ammonia moiety of glutamine, carbonate, and phosphate donated by ATP, constituting the first step of 2 biosynthetic pathways, one leading to arginine and/or urea and the other to pyrimidine nucleotides. The small subunit (glutamine amidotransferase) binds and cleaves glutamine to supply the large subunit with the substrate ammonia.</text>
</comment>
<comment type="pathway">
    <text evidence="1 13">Pyrimidine metabolism; UMP biosynthesis via de novo pathway; (S)-dihydroorotate from bicarbonate: step 1/3.</text>
</comment>
<evidence type="ECO:0000256" key="2">
    <source>
        <dbReference type="ARBA" id="ARBA00005077"/>
    </source>
</evidence>
<organism evidence="15 16">
    <name type="scientific">Coxiella burnetii (strain Dugway 5J108-111)</name>
    <dbReference type="NCBI Taxonomy" id="434922"/>
    <lineage>
        <taxon>Bacteria</taxon>
        <taxon>Pseudomonadati</taxon>
        <taxon>Pseudomonadota</taxon>
        <taxon>Gammaproteobacteria</taxon>
        <taxon>Legionellales</taxon>
        <taxon>Coxiellaceae</taxon>
        <taxon>Coxiella</taxon>
    </lineage>
</organism>
<dbReference type="GO" id="GO:0004088">
    <property type="term" value="F:carbamoyl-phosphate synthase (glutamine-hydrolyzing) activity"/>
    <property type="evidence" value="ECO:0007669"/>
    <property type="project" value="UniProtKB-UniRule"/>
</dbReference>
<protein>
    <recommendedName>
        <fullName evidence="13">Carbamoyl phosphate synthase small chain</fullName>
        <ecNumber evidence="13">6.3.5.5</ecNumber>
    </recommendedName>
    <alternativeName>
        <fullName evidence="13">Carbamoyl phosphate synthetase glutamine chain</fullName>
    </alternativeName>
</protein>
<dbReference type="Proteomes" id="UP000008555">
    <property type="component" value="Chromosome"/>
</dbReference>
<dbReference type="PRINTS" id="PR00099">
    <property type="entry name" value="CPSGATASE"/>
</dbReference>
<evidence type="ECO:0000313" key="16">
    <source>
        <dbReference type="Proteomes" id="UP000008555"/>
    </source>
</evidence>
<feature type="binding site" evidence="13">
    <location>
        <position position="335"/>
    </location>
    <ligand>
        <name>L-glutamine</name>
        <dbReference type="ChEBI" id="CHEBI:58359"/>
    </ligand>
</feature>
<dbReference type="KEGG" id="cbd:CBUD_1371"/>
<evidence type="ECO:0000256" key="1">
    <source>
        <dbReference type="ARBA" id="ARBA00004812"/>
    </source>
</evidence>
<proteinExistence type="inferred from homology"/>
<dbReference type="SUPFAM" id="SSF52021">
    <property type="entry name" value="Carbamoyl phosphate synthetase, small subunit N-terminal domain"/>
    <property type="match status" value="1"/>
</dbReference>
<dbReference type="MEROPS" id="C26.954"/>
<evidence type="ECO:0000259" key="14">
    <source>
        <dbReference type="SMART" id="SM01097"/>
    </source>
</evidence>
<evidence type="ECO:0000256" key="7">
    <source>
        <dbReference type="ARBA" id="ARBA00022741"/>
    </source>
</evidence>
<dbReference type="PROSITE" id="PS51273">
    <property type="entry name" value="GATASE_TYPE_1"/>
    <property type="match status" value="1"/>
</dbReference>
<evidence type="ECO:0000256" key="3">
    <source>
        <dbReference type="ARBA" id="ARBA00007800"/>
    </source>
</evidence>
<dbReference type="NCBIfam" id="TIGR01368">
    <property type="entry name" value="CPSaseIIsmall"/>
    <property type="match status" value="1"/>
</dbReference>
<dbReference type="PRINTS" id="PR00096">
    <property type="entry name" value="GATASE"/>
</dbReference>
<evidence type="ECO:0000256" key="6">
    <source>
        <dbReference type="ARBA" id="ARBA00022605"/>
    </source>
</evidence>
<feature type="binding site" evidence="13">
    <location>
        <position position="267"/>
    </location>
    <ligand>
        <name>L-glutamine</name>
        <dbReference type="ChEBI" id="CHEBI:58359"/>
    </ligand>
</feature>
<dbReference type="InterPro" id="IPR035686">
    <property type="entry name" value="CPSase_GATase1"/>
</dbReference>
<feature type="binding site" evidence="13">
    <location>
        <position position="75"/>
    </location>
    <ligand>
        <name>L-glutamine</name>
        <dbReference type="ChEBI" id="CHEBI:58359"/>
    </ligand>
</feature>
<accession>A9KG81</accession>
<dbReference type="InterPro" id="IPR029062">
    <property type="entry name" value="Class_I_gatase-like"/>
</dbReference>
<dbReference type="UniPathway" id="UPA00068">
    <property type="reaction ID" value="UER00171"/>
</dbReference>
<evidence type="ECO:0000256" key="10">
    <source>
        <dbReference type="ARBA" id="ARBA00022975"/>
    </source>
</evidence>
<feature type="binding site" evidence="13">
    <location>
        <position position="294"/>
    </location>
    <ligand>
        <name>L-glutamine</name>
        <dbReference type="ChEBI" id="CHEBI:58359"/>
    </ligand>
</feature>
<keyword evidence="9 13" id="KW-0315">Glutamine amidotransferase</keyword>
<feature type="active site" evidence="13">
    <location>
        <position position="377"/>
    </location>
</feature>
<dbReference type="SUPFAM" id="SSF52317">
    <property type="entry name" value="Class I glutamine amidotransferase-like"/>
    <property type="match status" value="1"/>
</dbReference>
<gene>
    <name evidence="13 15" type="primary">carA</name>
    <name evidence="15" type="ordered locus">CBUD_1371</name>
</gene>
<dbReference type="GO" id="GO:0006541">
    <property type="term" value="P:glutamine metabolic process"/>
    <property type="evidence" value="ECO:0007669"/>
    <property type="project" value="InterPro"/>
</dbReference>
<dbReference type="CDD" id="cd01744">
    <property type="entry name" value="GATase1_CPSase"/>
    <property type="match status" value="1"/>
</dbReference>
<feature type="active site" description="Nucleophile" evidence="13">
    <location>
        <position position="293"/>
    </location>
</feature>
<dbReference type="AlphaFoldDB" id="A9KG81"/>
<dbReference type="InterPro" id="IPR002474">
    <property type="entry name" value="CarbamoylP_synth_ssu_N"/>
</dbReference>
<comment type="similarity">
    <text evidence="3 13">Belongs to the CarA family.</text>
</comment>
<comment type="catalytic activity">
    <reaction evidence="11 13">
        <text>hydrogencarbonate + L-glutamine + 2 ATP + H2O = carbamoyl phosphate + L-glutamate + 2 ADP + phosphate + 2 H(+)</text>
        <dbReference type="Rhea" id="RHEA:18633"/>
        <dbReference type="ChEBI" id="CHEBI:15377"/>
        <dbReference type="ChEBI" id="CHEBI:15378"/>
        <dbReference type="ChEBI" id="CHEBI:17544"/>
        <dbReference type="ChEBI" id="CHEBI:29985"/>
        <dbReference type="ChEBI" id="CHEBI:30616"/>
        <dbReference type="ChEBI" id="CHEBI:43474"/>
        <dbReference type="ChEBI" id="CHEBI:58228"/>
        <dbReference type="ChEBI" id="CHEBI:58359"/>
        <dbReference type="ChEBI" id="CHEBI:456216"/>
        <dbReference type="EC" id="6.3.5.5"/>
    </reaction>
</comment>
<feature type="active site" evidence="13">
    <location>
        <position position="379"/>
    </location>
</feature>
<dbReference type="Pfam" id="PF00988">
    <property type="entry name" value="CPSase_sm_chain"/>
    <property type="match status" value="1"/>
</dbReference>
<evidence type="ECO:0000256" key="11">
    <source>
        <dbReference type="ARBA" id="ARBA00048816"/>
    </source>
</evidence>
<feature type="binding site" evidence="13">
    <location>
        <position position="265"/>
    </location>
    <ligand>
        <name>L-glutamine</name>
        <dbReference type="ChEBI" id="CHEBI:58359"/>
    </ligand>
</feature>
<feature type="domain" description="Carbamoyl-phosphate synthase small subunit N-terminal" evidence="14">
    <location>
        <begin position="31"/>
        <end position="161"/>
    </location>
</feature>
<dbReference type="InterPro" id="IPR006274">
    <property type="entry name" value="CarbamoylP_synth_ssu"/>
</dbReference>
<dbReference type="UniPathway" id="UPA00070">
    <property type="reaction ID" value="UER00115"/>
</dbReference>
<evidence type="ECO:0000313" key="15">
    <source>
        <dbReference type="EMBL" id="ABS78436.2"/>
    </source>
</evidence>
<feature type="binding site" evidence="13">
    <location>
        <position position="338"/>
    </location>
    <ligand>
        <name>L-glutamine</name>
        <dbReference type="ChEBI" id="CHEBI:58359"/>
    </ligand>
</feature>
<evidence type="ECO:0000256" key="9">
    <source>
        <dbReference type="ARBA" id="ARBA00022962"/>
    </source>
</evidence>
<dbReference type="Gene3D" id="3.50.30.20">
    <property type="entry name" value="Carbamoyl-phosphate synthase small subunit, N-terminal domain"/>
    <property type="match status" value="1"/>
</dbReference>
<sequence length="402" mass="43723">MNRLSFCKFCFHIGKEGTAAMGDFDLLNGRKPAILALADGSVLYGYSIGADGQTVGEVIFNTTLTGYQEILTDPSYAEQIITFTYPHIGNVGVNMDDQESRRIWAAGLIIRELSPIVSNWRAQQALSDYLKSEEIIGIAGIDTRRLVRLIREKGALHGCIVAGDGAQAEQALKKARAYEGLKGKDLAKAVSTTRAQTWQERSWNQASAPHASSRAYQVVVYDFGLKQQILRLLVDQGCLVTIVPAETNVEEVIALKPDGVVFSNGPGDPAACDYAIATIRQFLEKGVPLLGICLGFQLLALACGAKTEKMKFGHHGANHPVQAVETGRVFITSQNHSFSVDENSLPATLRVTHRSLFDGTLQGIAHKTKPAIAFQGHPEASPGPHDMRGVFEEFVKLMRDST</sequence>
<dbReference type="GO" id="GO:0006207">
    <property type="term" value="P:'de novo' pyrimidine nucleobase biosynthetic process"/>
    <property type="evidence" value="ECO:0007669"/>
    <property type="project" value="InterPro"/>
</dbReference>
<name>A9KG81_COXBN</name>
<reference evidence="15 16" key="1">
    <citation type="journal article" date="2009" name="Infect. Immun.">
        <title>Comparative genomics reveal extensive transposon-mediated genomic plasticity and diversity among potential effector proteins within the genus Coxiella.</title>
        <authorList>
            <person name="Beare P.A."/>
            <person name="Unsworth N."/>
            <person name="Andoh M."/>
            <person name="Voth D.E."/>
            <person name="Omsland A."/>
            <person name="Gilk S.D."/>
            <person name="Williams K.P."/>
            <person name="Sobral B.W."/>
            <person name="Kupko J.J.III."/>
            <person name="Porcella S.F."/>
            <person name="Samuel J.E."/>
            <person name="Heinzen R.A."/>
        </authorList>
    </citation>
    <scope>NUCLEOTIDE SEQUENCE [LARGE SCALE GENOMIC DNA]</scope>
    <source>
        <strain evidence="15 16">Dugway 5J108-111</strain>
    </source>
</reference>
<evidence type="ECO:0000256" key="5">
    <source>
        <dbReference type="ARBA" id="ARBA00022598"/>
    </source>
</evidence>
<dbReference type="FunFam" id="3.40.50.880:FF:000011">
    <property type="entry name" value="Carbamoyl-phosphate synthase small chain"/>
    <property type="match status" value="1"/>
</dbReference>
<dbReference type="EMBL" id="CP000733">
    <property type="protein sequence ID" value="ABS78436.2"/>
    <property type="molecule type" value="Genomic_DNA"/>
</dbReference>
<comment type="pathway">
    <text evidence="2 13">Amino-acid biosynthesis; L-arginine biosynthesis; carbamoyl phosphate from bicarbonate: step 1/1.</text>
</comment>
<keyword evidence="6 13" id="KW-0028">Amino-acid biosynthesis</keyword>
<comment type="caution">
    <text evidence="13">Lacks conserved residue(s) required for the propagation of feature annotation.</text>
</comment>
<dbReference type="PANTHER" id="PTHR43418">
    <property type="entry name" value="MULTIFUNCTIONAL TRYPTOPHAN BIOSYNTHESIS PROTEIN-RELATED"/>
    <property type="match status" value="1"/>
</dbReference>
<feature type="region of interest" description="CPSase" evidence="13">
    <location>
        <begin position="1"/>
        <end position="216"/>
    </location>
</feature>
<dbReference type="FunFam" id="3.50.30.20:FF:000001">
    <property type="entry name" value="Carbamoyl-phosphate synthase small chain"/>
    <property type="match status" value="1"/>
</dbReference>
<dbReference type="InterPro" id="IPR050472">
    <property type="entry name" value="Anth_synth/Amidotransfase"/>
</dbReference>
<comment type="catalytic activity">
    <reaction evidence="12 13">
        <text>L-glutamine + H2O = L-glutamate + NH4(+)</text>
        <dbReference type="Rhea" id="RHEA:15889"/>
        <dbReference type="ChEBI" id="CHEBI:15377"/>
        <dbReference type="ChEBI" id="CHEBI:28938"/>
        <dbReference type="ChEBI" id="CHEBI:29985"/>
        <dbReference type="ChEBI" id="CHEBI:58359"/>
    </reaction>
</comment>
<evidence type="ECO:0000256" key="13">
    <source>
        <dbReference type="HAMAP-Rule" id="MF_01209"/>
    </source>
</evidence>
<dbReference type="PANTHER" id="PTHR43418:SF7">
    <property type="entry name" value="CARBAMOYL-PHOSPHATE SYNTHASE SMALL CHAIN"/>
    <property type="match status" value="1"/>
</dbReference>
<dbReference type="InterPro" id="IPR017926">
    <property type="entry name" value="GATASE"/>
</dbReference>
<dbReference type="Gene3D" id="3.40.50.880">
    <property type="match status" value="1"/>
</dbReference>
<dbReference type="HOGENOM" id="CLU_035901_2_1_6"/>
<keyword evidence="5 13" id="KW-0436">Ligase</keyword>
<evidence type="ECO:0000256" key="8">
    <source>
        <dbReference type="ARBA" id="ARBA00022840"/>
    </source>
</evidence>
<dbReference type="Pfam" id="PF00117">
    <property type="entry name" value="GATase"/>
    <property type="match status" value="1"/>
</dbReference>
<dbReference type="NCBIfam" id="NF009475">
    <property type="entry name" value="PRK12838.1"/>
    <property type="match status" value="1"/>
</dbReference>
<dbReference type="GO" id="GO:0004359">
    <property type="term" value="F:glutaminase activity"/>
    <property type="evidence" value="ECO:0007669"/>
    <property type="project" value="RHEA"/>
</dbReference>
<comment type="subunit">
    <text evidence="13">Composed of two chains; the small (or glutamine) chain promotes the hydrolysis of glutamine to ammonia, which is used by the large (or ammonia) chain to synthesize carbamoyl phosphate. Tetramer of heterodimers (alpha,beta)4.</text>
</comment>
<dbReference type="InterPro" id="IPR036480">
    <property type="entry name" value="CarbP_synth_ssu_N_sf"/>
</dbReference>
<dbReference type="EC" id="6.3.5.5" evidence="13"/>
<keyword evidence="4 13" id="KW-0055">Arginine biosynthesis</keyword>
<keyword evidence="10 13" id="KW-0665">Pyrimidine biosynthesis</keyword>
<dbReference type="HAMAP" id="MF_01209">
    <property type="entry name" value="CPSase_S_chain"/>
    <property type="match status" value="1"/>
</dbReference>
<keyword evidence="8 13" id="KW-0067">ATP-binding</keyword>
<dbReference type="GO" id="GO:0006526">
    <property type="term" value="P:L-arginine biosynthetic process"/>
    <property type="evidence" value="ECO:0007669"/>
    <property type="project" value="UniProtKB-UniRule"/>
</dbReference>
<evidence type="ECO:0000256" key="4">
    <source>
        <dbReference type="ARBA" id="ARBA00022571"/>
    </source>
</evidence>